<keyword evidence="4" id="KW-1185">Reference proteome</keyword>
<keyword evidence="2" id="KW-0472">Membrane</keyword>
<reference evidence="3 4" key="1">
    <citation type="submission" date="2024-09" db="EMBL/GenBank/DDBJ databases">
        <authorList>
            <person name="Sun Q."/>
            <person name="Mori K."/>
        </authorList>
    </citation>
    <scope>NUCLEOTIDE SEQUENCE [LARGE SCALE GENOMIC DNA]</scope>
    <source>
        <strain evidence="3 4">JCM 13503</strain>
    </source>
</reference>
<protein>
    <submittedName>
        <fullName evidence="3">Uncharacterized protein</fullName>
    </submittedName>
</protein>
<feature type="transmembrane region" description="Helical" evidence="2">
    <location>
        <begin position="155"/>
        <end position="177"/>
    </location>
</feature>
<organism evidence="3 4">
    <name type="scientific">Deinococcus oregonensis</name>
    <dbReference type="NCBI Taxonomy" id="1805970"/>
    <lineage>
        <taxon>Bacteria</taxon>
        <taxon>Thermotogati</taxon>
        <taxon>Deinococcota</taxon>
        <taxon>Deinococci</taxon>
        <taxon>Deinococcales</taxon>
        <taxon>Deinococcaceae</taxon>
        <taxon>Deinococcus</taxon>
    </lineage>
</organism>
<dbReference type="Proteomes" id="UP001589733">
    <property type="component" value="Unassembled WGS sequence"/>
</dbReference>
<evidence type="ECO:0000313" key="3">
    <source>
        <dbReference type="EMBL" id="MFB9991938.1"/>
    </source>
</evidence>
<keyword evidence="2" id="KW-1133">Transmembrane helix</keyword>
<dbReference type="RefSeq" id="WP_380007916.1">
    <property type="nucleotide sequence ID" value="NZ_JBHLYR010000025.1"/>
</dbReference>
<evidence type="ECO:0000313" key="4">
    <source>
        <dbReference type="Proteomes" id="UP001589733"/>
    </source>
</evidence>
<proteinExistence type="predicted"/>
<feature type="region of interest" description="Disordered" evidence="1">
    <location>
        <begin position="186"/>
        <end position="241"/>
    </location>
</feature>
<accession>A0ABV6AWQ1</accession>
<evidence type="ECO:0000256" key="2">
    <source>
        <dbReference type="SAM" id="Phobius"/>
    </source>
</evidence>
<evidence type="ECO:0000256" key="1">
    <source>
        <dbReference type="SAM" id="MobiDB-lite"/>
    </source>
</evidence>
<dbReference type="EMBL" id="JBHLYR010000025">
    <property type="protein sequence ID" value="MFB9991938.1"/>
    <property type="molecule type" value="Genomic_DNA"/>
</dbReference>
<comment type="caution">
    <text evidence="3">The sequence shown here is derived from an EMBL/GenBank/DDBJ whole genome shotgun (WGS) entry which is preliminary data.</text>
</comment>
<feature type="transmembrane region" description="Helical" evidence="2">
    <location>
        <begin position="76"/>
        <end position="98"/>
    </location>
</feature>
<name>A0ABV6AWQ1_9DEIO</name>
<sequence length="241" mass="26057">MTTAAEANISEYKAALNSVTGDGLEHIHKIAWRLYEQEANRADQLEKKGNYVLGFTGVTVSFFSGAAITAAKAGPWWVLIFMLPTLGILFMAVGHAYLTVKSQKYMQPNETAVLQIQTDADAVIREHTLDALQSTMHNRAVTNMRGGHLERAERLFLVGLGLMFITLAMYLVTAVVIPPARLPVETPPGSATVFPTSPSTKEAPRPVDGSGATDVKRADTSQVEEPQAPAKVTVQPPGQKD</sequence>
<gene>
    <name evidence="3" type="ORF">ACFFLM_08175</name>
</gene>
<feature type="transmembrane region" description="Helical" evidence="2">
    <location>
        <begin position="51"/>
        <end position="70"/>
    </location>
</feature>
<keyword evidence="2" id="KW-0812">Transmembrane</keyword>